<gene>
    <name evidence="1" type="ORF">GCM10023184_18510</name>
</gene>
<evidence type="ECO:0008006" key="3">
    <source>
        <dbReference type="Google" id="ProtNLM"/>
    </source>
</evidence>
<accession>A0ABP8GQT2</accession>
<proteinExistence type="predicted"/>
<evidence type="ECO:0000313" key="1">
    <source>
        <dbReference type="EMBL" id="GAA4328563.1"/>
    </source>
</evidence>
<protein>
    <recommendedName>
        <fullName evidence="3">DUF3168 domain-containing protein</fullName>
    </recommendedName>
</protein>
<reference evidence="2" key="1">
    <citation type="journal article" date="2019" name="Int. J. Syst. Evol. Microbiol.">
        <title>The Global Catalogue of Microorganisms (GCM) 10K type strain sequencing project: providing services to taxonomists for standard genome sequencing and annotation.</title>
        <authorList>
            <consortium name="The Broad Institute Genomics Platform"/>
            <consortium name="The Broad Institute Genome Sequencing Center for Infectious Disease"/>
            <person name="Wu L."/>
            <person name="Ma J."/>
        </authorList>
    </citation>
    <scope>NUCLEOTIDE SEQUENCE [LARGE SCALE GENOMIC DNA]</scope>
    <source>
        <strain evidence="2">JCM 17919</strain>
    </source>
</reference>
<dbReference type="EMBL" id="BAABGY010000007">
    <property type="protein sequence ID" value="GAA4328563.1"/>
    <property type="molecule type" value="Genomic_DNA"/>
</dbReference>
<name>A0ABP8GQT2_9BACT</name>
<comment type="caution">
    <text evidence="1">The sequence shown here is derived from an EMBL/GenBank/DDBJ whole genome shotgun (WGS) entry which is preliminary data.</text>
</comment>
<dbReference type="RefSeq" id="WP_345255291.1">
    <property type="nucleotide sequence ID" value="NZ_BAABGY010000007.1"/>
</dbReference>
<organism evidence="1 2">
    <name type="scientific">Flaviaesturariibacter amylovorans</name>
    <dbReference type="NCBI Taxonomy" id="1084520"/>
    <lineage>
        <taxon>Bacteria</taxon>
        <taxon>Pseudomonadati</taxon>
        <taxon>Bacteroidota</taxon>
        <taxon>Chitinophagia</taxon>
        <taxon>Chitinophagales</taxon>
        <taxon>Chitinophagaceae</taxon>
        <taxon>Flaviaestuariibacter</taxon>
    </lineage>
</organism>
<sequence>MKTTLEIETLIWQHLAGSALKAALTGGIYKMQRPSNSKVEDVVIVSLPVNNLALQGAVVNVNIHVPDLPVRANEVTGGQPHHTRLQQLAAQAIGILQDTWDEAGEWTWDVQQQNVFKDDEGGGHFVNIRLEFYSINS</sequence>
<evidence type="ECO:0000313" key="2">
    <source>
        <dbReference type="Proteomes" id="UP001501725"/>
    </source>
</evidence>
<keyword evidence="2" id="KW-1185">Reference proteome</keyword>
<dbReference type="Proteomes" id="UP001501725">
    <property type="component" value="Unassembled WGS sequence"/>
</dbReference>